<keyword evidence="2" id="KW-1185">Reference proteome</keyword>
<protein>
    <submittedName>
        <fullName evidence="1">Uncharacterized protein</fullName>
    </submittedName>
</protein>
<proteinExistence type="predicted"/>
<reference evidence="1" key="1">
    <citation type="submission" date="2022-09" db="EMBL/GenBank/DDBJ databases">
        <title>A Global Phylogenomic Analysis of the Shiitake Genus Lentinula.</title>
        <authorList>
            <consortium name="DOE Joint Genome Institute"/>
            <person name="Sierra-Patev S."/>
            <person name="Min B."/>
            <person name="Naranjo-Ortiz M."/>
            <person name="Looney B."/>
            <person name="Konkel Z."/>
            <person name="Slot J.C."/>
            <person name="Sakamoto Y."/>
            <person name="Steenwyk J.L."/>
            <person name="Rokas A."/>
            <person name="Carro J."/>
            <person name="Camarero S."/>
            <person name="Ferreira P."/>
            <person name="Molpeceres G."/>
            <person name="Ruiz-Duenas F.J."/>
            <person name="Serrano A."/>
            <person name="Henrissat B."/>
            <person name="Drula E."/>
            <person name="Hughes K.W."/>
            <person name="Mata J.L."/>
            <person name="Ishikawa N.K."/>
            <person name="Vargas-Isla R."/>
            <person name="Ushijima S."/>
            <person name="Smith C.A."/>
            <person name="Ahrendt S."/>
            <person name="Andreopoulos W."/>
            <person name="He G."/>
            <person name="Labutti K."/>
            <person name="Lipzen A."/>
            <person name="Ng V."/>
            <person name="Riley R."/>
            <person name="Sandor L."/>
            <person name="Barry K."/>
            <person name="Martinez A.T."/>
            <person name="Xiao Y."/>
            <person name="Gibbons J.G."/>
            <person name="Terashima K."/>
            <person name="Grigoriev I.V."/>
            <person name="Hibbett D.S."/>
        </authorList>
    </citation>
    <scope>NUCLEOTIDE SEQUENCE</scope>
    <source>
        <strain evidence="1">TMI1499</strain>
    </source>
</reference>
<dbReference type="Proteomes" id="UP001163835">
    <property type="component" value="Unassembled WGS sequence"/>
</dbReference>
<dbReference type="EMBL" id="MU795577">
    <property type="protein sequence ID" value="KAJ3805545.1"/>
    <property type="molecule type" value="Genomic_DNA"/>
</dbReference>
<evidence type="ECO:0000313" key="1">
    <source>
        <dbReference type="EMBL" id="KAJ3805545.1"/>
    </source>
</evidence>
<comment type="caution">
    <text evidence="1">The sequence shown here is derived from an EMBL/GenBank/DDBJ whole genome shotgun (WGS) entry which is preliminary data.</text>
</comment>
<name>A0ACC1TM26_9AGAR</name>
<organism evidence="1 2">
    <name type="scientific">Lentinula aff. lateritia</name>
    <dbReference type="NCBI Taxonomy" id="2804960"/>
    <lineage>
        <taxon>Eukaryota</taxon>
        <taxon>Fungi</taxon>
        <taxon>Dikarya</taxon>
        <taxon>Basidiomycota</taxon>
        <taxon>Agaricomycotina</taxon>
        <taxon>Agaricomycetes</taxon>
        <taxon>Agaricomycetidae</taxon>
        <taxon>Agaricales</taxon>
        <taxon>Marasmiineae</taxon>
        <taxon>Omphalotaceae</taxon>
        <taxon>Lentinula</taxon>
    </lineage>
</organism>
<gene>
    <name evidence="1" type="ORF">F5876DRAFT_81667</name>
</gene>
<accession>A0ACC1TM26</accession>
<evidence type="ECO:0000313" key="2">
    <source>
        <dbReference type="Proteomes" id="UP001163835"/>
    </source>
</evidence>
<sequence length="876" mass="97557">MSYVVELHMLLHMEPDNSCAPAGIKIRLSFISGAHREGGFLFSVNLAPDWKNLTQKDTRKVNTTSRRTGLRNRLSVEDEALLAQFHQGRIDFDFDELLSPVDGAEATHNSLTRLEEEAGSSEFRDYPTTPLPSSQPTPTSPLTPLSPSSSLQSLNLPVPPMTTPLPKRDERSAPKNNEDEERMKKAVLGYLDAKTMRFWKSLDAFDDDAKTWEDFKTEILDYYPGATGTAEVTTEELVRVVETFQKKTISTAQDLAEYHREFAVVAKALRTQGTLSEILIAQHYVVPFPENIRARIDTGLYVHYPTKKVGQAYTINEIRKVVTFLLSDASAPVSSGSFRNGDRTTIPRSTTKDDAVIKTEPKDSENTLSQQVATLTQMVQQLVRDNKNREPGARESREPRTDRGCPWDGCLSKSLKDCPDLTEWVTKGKVEQNERGFVQLKGGRDLPNETKYRRGLVKTRFERYFEENPSAKTWILDIPQAPKNPLSPALAGIDISQHNAYTLHSYQGPSMLATAAAYTLQGESDATEAAAVRDLIFKMETRQSKGRTDARNSSTSPPGEPSSSDSNAGNRPDPEPSKPIPPRVVSPTKPPKPIIGKLPENYVPPQERTVGVQPKEDLRNYRYRAPIETEAAVERIIQTGMASMVSVRQDDLLAIAPEYHKKVKDAIMSRRIGVDGVLLDDMKVLEPVLMIDLNPAKELNSVPVSQEDLVNFFTDFGDAKEGDGFYVAKESHSIRAVNATIGGRPAHCILDGGCSIVVMSDAACNAFGFAFDPEKRINLQSANGNTDWSLGLAKDVPFRFGDVIAFLQVQVVDSPAYDFILGRPFEILMQASYKNFLSGDQHLTLTDPNTYKTTTIPTVPREPPRFRKEDSRDYRV</sequence>